<evidence type="ECO:0000313" key="2">
    <source>
        <dbReference type="Proteomes" id="UP000520814"/>
    </source>
</evidence>
<reference evidence="1 2" key="1">
    <citation type="submission" date="2020-08" db="EMBL/GenBank/DDBJ databases">
        <title>Genomic Encyclopedia of Type Strains, Phase IV (KMG-IV): sequencing the most valuable type-strain genomes for metagenomic binning, comparative biology and taxonomic classification.</title>
        <authorList>
            <person name="Goeker M."/>
        </authorList>
    </citation>
    <scope>NUCLEOTIDE SEQUENCE [LARGE SCALE GENOMIC DNA]</scope>
    <source>
        <strain evidence="1 2">DSM 23562</strain>
    </source>
</reference>
<dbReference type="Proteomes" id="UP000520814">
    <property type="component" value="Unassembled WGS sequence"/>
</dbReference>
<accession>A0A7W9W5A3</accession>
<dbReference type="AlphaFoldDB" id="A0A7W9W5A3"/>
<gene>
    <name evidence="1" type="ORF">HNQ39_000124</name>
</gene>
<proteinExistence type="predicted"/>
<dbReference type="RefSeq" id="WP_184191882.1">
    <property type="nucleotide sequence ID" value="NZ_JACHGW010000001.1"/>
</dbReference>
<name>A0A7W9W5A3_ARMRO</name>
<dbReference type="EMBL" id="JACHGW010000001">
    <property type="protein sequence ID" value="MBB6048362.1"/>
    <property type="molecule type" value="Genomic_DNA"/>
</dbReference>
<evidence type="ECO:0008006" key="3">
    <source>
        <dbReference type="Google" id="ProtNLM"/>
    </source>
</evidence>
<comment type="caution">
    <text evidence="1">The sequence shown here is derived from an EMBL/GenBank/DDBJ whole genome shotgun (WGS) entry which is preliminary data.</text>
</comment>
<evidence type="ECO:0000313" key="1">
    <source>
        <dbReference type="EMBL" id="MBB6048362.1"/>
    </source>
</evidence>
<protein>
    <recommendedName>
        <fullName evidence="3">DUF2961 domain-containing protein</fullName>
    </recommendedName>
</protein>
<dbReference type="Gene3D" id="2.60.120.1390">
    <property type="match status" value="1"/>
</dbReference>
<dbReference type="InterPro" id="IPR021345">
    <property type="entry name" value="DUF2961"/>
</dbReference>
<keyword evidence="2" id="KW-1185">Reference proteome</keyword>
<dbReference type="Pfam" id="PF11175">
    <property type="entry name" value="DUF2961"/>
    <property type="match status" value="1"/>
</dbReference>
<sequence>MNNTLANLATLSTAKSKRLSSYDRTGGNSDRVGVEPGATHTLAAIEGAGQITHLWITIDCADPLYRRNLIFRCYWDGEENPSVESPIGDFFGNGWGMHYNFSTPPLACAPAGGKAHVCYFPMPFGRGARIEIENQSVEPIRSLYYYVDYEEWESCPDSLGRFHAWYNQELTAPESEQGNVENEWGLFGDAPKNASDANNYLFAEIEGTGHFVGVNYYVNCPSPMWYGEGDDMFLVDGEPWPGSAHGTGTEDYFNMAWCPREPFSHPSFGFGRVPGENGGDKLGWLGRTHCYRLHLTDPVRFTKSLRASIEHGHANVLTLELATVAYWYQSEPHKPFPALPSVEARKPRPEITAVDIHRWRDAWRKSVGGANPWGDERPSGV</sequence>
<organism evidence="1 2">
    <name type="scientific">Armatimonas rosea</name>
    <dbReference type="NCBI Taxonomy" id="685828"/>
    <lineage>
        <taxon>Bacteria</taxon>
        <taxon>Bacillati</taxon>
        <taxon>Armatimonadota</taxon>
        <taxon>Armatimonadia</taxon>
        <taxon>Armatimonadales</taxon>
        <taxon>Armatimonadaceae</taxon>
        <taxon>Armatimonas</taxon>
    </lineage>
</organism>